<dbReference type="InterPro" id="IPR036236">
    <property type="entry name" value="Znf_C2H2_sf"/>
</dbReference>
<feature type="region of interest" description="Disordered" evidence="6">
    <location>
        <begin position="18"/>
        <end position="41"/>
    </location>
</feature>
<feature type="compositionally biased region" description="Low complexity" evidence="6">
    <location>
        <begin position="18"/>
        <end position="33"/>
    </location>
</feature>
<accession>A0A8H5F3I7</accession>
<feature type="region of interest" description="Disordered" evidence="6">
    <location>
        <begin position="76"/>
        <end position="155"/>
    </location>
</feature>
<dbReference type="InterPro" id="IPR050329">
    <property type="entry name" value="GLI_C2H2-zinc-finger"/>
</dbReference>
<feature type="domain" description="C2H2-type" evidence="7">
    <location>
        <begin position="347"/>
        <end position="375"/>
    </location>
</feature>
<dbReference type="GO" id="GO:0008270">
    <property type="term" value="F:zinc ion binding"/>
    <property type="evidence" value="ECO:0007669"/>
    <property type="project" value="UniProtKB-KW"/>
</dbReference>
<dbReference type="GO" id="GO:0000981">
    <property type="term" value="F:DNA-binding transcription factor activity, RNA polymerase II-specific"/>
    <property type="evidence" value="ECO:0007669"/>
    <property type="project" value="TreeGrafter"/>
</dbReference>
<keyword evidence="9" id="KW-1185">Reference proteome</keyword>
<proteinExistence type="predicted"/>
<dbReference type="InterPro" id="IPR013087">
    <property type="entry name" value="Znf_C2H2_type"/>
</dbReference>
<sequence length="455" mass="51448">MAFSRCRELYVGYFTPSPSTTSDSLSSIGSSTPRSLGGDPPFITPLGTLSARFESLDMNRTIERFLTFKRPDPPVDVCTHPPAPTPRVSPDRLHQFHQRHSSCPPEISNLNVRPNPNSNYLNHTREQRQHSNPPPPSARTRKAAFKTSPAYHSRAADKLRAAAKTRSKVSATRSSQLTASAIACGATPSTIQAPATAASLRRPRAKPLPPKNTDALTHLFTKCVRHYTDSVPGPKVYSTTEELMYIYREILDQHKPPEDGRWMKFARPYVTEDGKELYQCLLLKEGAKEDCACQYGQTKQAVRRHINDVHLNIRNWKCPFDGCNTAFKQRCTLKIHIFVKHTGETPYLCQYCTSRFSDPAQRNKHYKTNHPDREHPKRIKQAHDLPMNEADVYGCFFCPERCADSRSRAIHCQEYHPDKFVPSVISGGEYAPALVLDDEDDEECDHKGGYDCDFD</sequence>
<keyword evidence="1" id="KW-0479">Metal-binding</keyword>
<dbReference type="SMART" id="SM00355">
    <property type="entry name" value="ZnF_C2H2"/>
    <property type="match status" value="3"/>
</dbReference>
<evidence type="ECO:0000256" key="6">
    <source>
        <dbReference type="SAM" id="MobiDB-lite"/>
    </source>
</evidence>
<dbReference type="PROSITE" id="PS00028">
    <property type="entry name" value="ZINC_FINGER_C2H2_1"/>
    <property type="match status" value="2"/>
</dbReference>
<dbReference type="PROSITE" id="PS50157">
    <property type="entry name" value="ZINC_FINGER_C2H2_2"/>
    <property type="match status" value="2"/>
</dbReference>
<gene>
    <name evidence="8" type="ORF">D9619_001140</name>
</gene>
<feature type="compositionally biased region" description="Polar residues" evidence="6">
    <location>
        <begin position="108"/>
        <end position="122"/>
    </location>
</feature>
<dbReference type="Gene3D" id="3.30.160.60">
    <property type="entry name" value="Classic Zinc Finger"/>
    <property type="match status" value="2"/>
</dbReference>
<dbReference type="OrthoDB" id="2993510at2759"/>
<name>A0A8H5F3I7_9AGAR</name>
<organism evidence="8 9">
    <name type="scientific">Psilocybe cf. subviscida</name>
    <dbReference type="NCBI Taxonomy" id="2480587"/>
    <lineage>
        <taxon>Eukaryota</taxon>
        <taxon>Fungi</taxon>
        <taxon>Dikarya</taxon>
        <taxon>Basidiomycota</taxon>
        <taxon>Agaricomycotina</taxon>
        <taxon>Agaricomycetes</taxon>
        <taxon>Agaricomycetidae</taxon>
        <taxon>Agaricales</taxon>
        <taxon>Agaricineae</taxon>
        <taxon>Strophariaceae</taxon>
        <taxon>Psilocybe</taxon>
    </lineage>
</organism>
<dbReference type="GO" id="GO:0000978">
    <property type="term" value="F:RNA polymerase II cis-regulatory region sequence-specific DNA binding"/>
    <property type="evidence" value="ECO:0007669"/>
    <property type="project" value="TreeGrafter"/>
</dbReference>
<keyword evidence="4" id="KW-0862">Zinc</keyword>
<evidence type="ECO:0000256" key="2">
    <source>
        <dbReference type="ARBA" id="ARBA00022737"/>
    </source>
</evidence>
<comment type="caution">
    <text evidence="8">The sequence shown here is derived from an EMBL/GenBank/DDBJ whole genome shotgun (WGS) entry which is preliminary data.</text>
</comment>
<keyword evidence="2" id="KW-0677">Repeat</keyword>
<evidence type="ECO:0000313" key="9">
    <source>
        <dbReference type="Proteomes" id="UP000567179"/>
    </source>
</evidence>
<dbReference type="PANTHER" id="PTHR19818">
    <property type="entry name" value="ZINC FINGER PROTEIN ZIC AND GLI"/>
    <property type="match status" value="1"/>
</dbReference>
<keyword evidence="3 5" id="KW-0863">Zinc-finger</keyword>
<dbReference type="PANTHER" id="PTHR19818:SF139">
    <property type="entry name" value="PAIR-RULE PROTEIN ODD-PAIRED"/>
    <property type="match status" value="1"/>
</dbReference>
<evidence type="ECO:0000259" key="7">
    <source>
        <dbReference type="PROSITE" id="PS50157"/>
    </source>
</evidence>
<protein>
    <recommendedName>
        <fullName evidence="7">C2H2-type domain-containing protein</fullName>
    </recommendedName>
</protein>
<evidence type="ECO:0000256" key="4">
    <source>
        <dbReference type="ARBA" id="ARBA00022833"/>
    </source>
</evidence>
<dbReference type="SUPFAM" id="SSF57667">
    <property type="entry name" value="beta-beta-alpha zinc fingers"/>
    <property type="match status" value="1"/>
</dbReference>
<evidence type="ECO:0000256" key="3">
    <source>
        <dbReference type="ARBA" id="ARBA00022771"/>
    </source>
</evidence>
<evidence type="ECO:0000313" key="8">
    <source>
        <dbReference type="EMBL" id="KAF5322465.1"/>
    </source>
</evidence>
<evidence type="ECO:0000256" key="1">
    <source>
        <dbReference type="ARBA" id="ARBA00022723"/>
    </source>
</evidence>
<evidence type="ECO:0000256" key="5">
    <source>
        <dbReference type="PROSITE-ProRule" id="PRU00042"/>
    </source>
</evidence>
<dbReference type="EMBL" id="JAACJJ010000028">
    <property type="protein sequence ID" value="KAF5322465.1"/>
    <property type="molecule type" value="Genomic_DNA"/>
</dbReference>
<dbReference type="GO" id="GO:0005634">
    <property type="term" value="C:nucleus"/>
    <property type="evidence" value="ECO:0007669"/>
    <property type="project" value="UniProtKB-ARBA"/>
</dbReference>
<feature type="domain" description="C2H2-type" evidence="7">
    <location>
        <begin position="316"/>
        <end position="346"/>
    </location>
</feature>
<reference evidence="8 9" key="1">
    <citation type="journal article" date="2020" name="ISME J.">
        <title>Uncovering the hidden diversity of litter-decomposition mechanisms in mushroom-forming fungi.</title>
        <authorList>
            <person name="Floudas D."/>
            <person name="Bentzer J."/>
            <person name="Ahren D."/>
            <person name="Johansson T."/>
            <person name="Persson P."/>
            <person name="Tunlid A."/>
        </authorList>
    </citation>
    <scope>NUCLEOTIDE SEQUENCE [LARGE SCALE GENOMIC DNA]</scope>
    <source>
        <strain evidence="8 9">CBS 101986</strain>
    </source>
</reference>
<dbReference type="GO" id="GO:0045944">
    <property type="term" value="P:positive regulation of transcription by RNA polymerase II"/>
    <property type="evidence" value="ECO:0007669"/>
    <property type="project" value="UniProtKB-ARBA"/>
</dbReference>
<dbReference type="AlphaFoldDB" id="A0A8H5F3I7"/>
<dbReference type="Proteomes" id="UP000567179">
    <property type="component" value="Unassembled WGS sequence"/>
</dbReference>